<protein>
    <submittedName>
        <fullName evidence="2">Kynurenine formamidase</fullName>
    </submittedName>
</protein>
<dbReference type="OrthoDB" id="9014at2157"/>
<proteinExistence type="predicted"/>
<dbReference type="Pfam" id="PF04199">
    <property type="entry name" value="Cyclase"/>
    <property type="match status" value="1"/>
</dbReference>
<dbReference type="EMBL" id="FNHL01000004">
    <property type="protein sequence ID" value="SDN00335.1"/>
    <property type="molecule type" value="Genomic_DNA"/>
</dbReference>
<dbReference type="RefSeq" id="WP_089698876.1">
    <property type="nucleotide sequence ID" value="NZ_FNHL01000004.1"/>
</dbReference>
<dbReference type="InterPro" id="IPR007325">
    <property type="entry name" value="KFase/CYL"/>
</dbReference>
<dbReference type="AlphaFoldDB" id="A0A1G9XVY9"/>
<sequence length="209" mass="22309">MFDLTHPLSDETPVYPGDPPVRVSPAATHETDGYRVTDFRANSHAGTHVDAPAHLLADGRTLDDYPVERFVSDARVVDCTGLGAGDAIRAADLPDADCDSLLLHTGWDAHWGTPEYDDHPHLSRDAARWCADRGYDVGFDTAGPDPTGAESFPAHRILLRADCLLVENLTGLGALPERVRLTALPLALVGADGAPVRAVAERVDGEASD</sequence>
<evidence type="ECO:0000313" key="2">
    <source>
        <dbReference type="EMBL" id="SDN00335.1"/>
    </source>
</evidence>
<dbReference type="SUPFAM" id="SSF102198">
    <property type="entry name" value="Putative cyclase"/>
    <property type="match status" value="1"/>
</dbReference>
<name>A0A1G9XVY9_9EURY</name>
<dbReference type="Gene3D" id="3.50.30.50">
    <property type="entry name" value="Putative cyclase"/>
    <property type="match status" value="1"/>
</dbReference>
<dbReference type="PANTHER" id="PTHR31118:SF32">
    <property type="entry name" value="KYNURENINE FORMAMIDASE"/>
    <property type="match status" value="1"/>
</dbReference>
<keyword evidence="3" id="KW-1185">Reference proteome</keyword>
<evidence type="ECO:0000313" key="3">
    <source>
        <dbReference type="Proteomes" id="UP000199451"/>
    </source>
</evidence>
<dbReference type="Proteomes" id="UP000199451">
    <property type="component" value="Unassembled WGS sequence"/>
</dbReference>
<accession>A0A1G9XVY9</accession>
<organism evidence="2 3">
    <name type="scientific">Halogranum gelatinilyticum</name>
    <dbReference type="NCBI Taxonomy" id="660521"/>
    <lineage>
        <taxon>Archaea</taxon>
        <taxon>Methanobacteriati</taxon>
        <taxon>Methanobacteriota</taxon>
        <taxon>Stenosarchaea group</taxon>
        <taxon>Halobacteria</taxon>
        <taxon>Halobacteriales</taxon>
        <taxon>Haloferacaceae</taxon>
    </lineage>
</organism>
<dbReference type="GO" id="GO:0004061">
    <property type="term" value="F:arylformamidase activity"/>
    <property type="evidence" value="ECO:0007669"/>
    <property type="project" value="InterPro"/>
</dbReference>
<dbReference type="InterPro" id="IPR037175">
    <property type="entry name" value="KFase_sf"/>
</dbReference>
<feature type="region of interest" description="Disordered" evidence="1">
    <location>
        <begin position="1"/>
        <end position="26"/>
    </location>
</feature>
<gene>
    <name evidence="2" type="ORF">SAMN04487949_3130</name>
</gene>
<dbReference type="GO" id="GO:0019441">
    <property type="term" value="P:L-tryptophan catabolic process to kynurenine"/>
    <property type="evidence" value="ECO:0007669"/>
    <property type="project" value="InterPro"/>
</dbReference>
<dbReference type="PANTHER" id="PTHR31118">
    <property type="entry name" value="CYCLASE-LIKE PROTEIN 2"/>
    <property type="match status" value="1"/>
</dbReference>
<dbReference type="STRING" id="660521.SAMN04487949_3130"/>
<reference evidence="3" key="1">
    <citation type="submission" date="2016-10" db="EMBL/GenBank/DDBJ databases">
        <authorList>
            <person name="Varghese N."/>
            <person name="Submissions S."/>
        </authorList>
    </citation>
    <scope>NUCLEOTIDE SEQUENCE [LARGE SCALE GENOMIC DNA]</scope>
    <source>
        <strain evidence="3">CGMCC 1.10119</strain>
    </source>
</reference>
<evidence type="ECO:0000256" key="1">
    <source>
        <dbReference type="SAM" id="MobiDB-lite"/>
    </source>
</evidence>